<name>A0A396YTH4_9LEPT</name>
<organism evidence="1 2">
    <name type="scientific">Leptospira stimsonii</name>
    <dbReference type="NCBI Taxonomy" id="2202203"/>
    <lineage>
        <taxon>Bacteria</taxon>
        <taxon>Pseudomonadati</taxon>
        <taxon>Spirochaetota</taxon>
        <taxon>Spirochaetia</taxon>
        <taxon>Leptospirales</taxon>
        <taxon>Leptospiraceae</taxon>
        <taxon>Leptospira</taxon>
    </lineage>
</organism>
<sequence>MEFGRPGFKRDQLWNSILTDLHPKQFKQNLENDGRGLRKNEQNEFVIETQFSLEKKGLVFSQNTRNEY</sequence>
<proteinExistence type="predicted"/>
<dbReference type="EMBL" id="QHCT01000012">
    <property type="protein sequence ID" value="RHX84637.1"/>
    <property type="molecule type" value="Genomic_DNA"/>
</dbReference>
<dbReference type="AlphaFoldDB" id="A0A396YTH4"/>
<accession>A0A396YTH4</accession>
<protein>
    <submittedName>
        <fullName evidence="1">Uncharacterized protein</fullName>
    </submittedName>
</protein>
<reference evidence="2" key="1">
    <citation type="submission" date="2018-05" db="EMBL/GenBank/DDBJ databases">
        <title>Leptospira yasudae sp. nov. and Leptospira stimsonii sp. nov., two pathogenic species of the genus Leptospira isolated from environmental sources.</title>
        <authorList>
            <person name="Casanovas-Massana A."/>
            <person name="Hamond C."/>
            <person name="Santos L.A."/>
            <person name="Hacker K.P."/>
            <person name="Balassiano I."/>
            <person name="Medeiros M.A."/>
            <person name="Reis M.G."/>
            <person name="Ko A.I."/>
            <person name="Wunder E.A."/>
        </authorList>
    </citation>
    <scope>NUCLEOTIDE SEQUENCE [LARGE SCALE GENOMIC DNA]</scope>
    <source>
        <strain evidence="2">Yale</strain>
    </source>
</reference>
<comment type="caution">
    <text evidence="1">The sequence shown here is derived from an EMBL/GenBank/DDBJ whole genome shotgun (WGS) entry which is preliminary data.</text>
</comment>
<gene>
    <name evidence="1" type="ORF">DLM75_22415</name>
</gene>
<evidence type="ECO:0000313" key="2">
    <source>
        <dbReference type="Proteomes" id="UP000265798"/>
    </source>
</evidence>
<dbReference type="Proteomes" id="UP000265798">
    <property type="component" value="Unassembled WGS sequence"/>
</dbReference>
<evidence type="ECO:0000313" key="1">
    <source>
        <dbReference type="EMBL" id="RHX84637.1"/>
    </source>
</evidence>